<comment type="caution">
    <text evidence="2">The sequence shown here is derived from an EMBL/GenBank/DDBJ whole genome shotgun (WGS) entry which is preliminary data.</text>
</comment>
<reference evidence="3" key="1">
    <citation type="journal article" date="2019" name="Int. J. Syst. Evol. Microbiol.">
        <title>The Global Catalogue of Microorganisms (GCM) 10K type strain sequencing project: providing services to taxonomists for standard genome sequencing and annotation.</title>
        <authorList>
            <consortium name="The Broad Institute Genomics Platform"/>
            <consortium name="The Broad Institute Genome Sequencing Center for Infectious Disease"/>
            <person name="Wu L."/>
            <person name="Ma J."/>
        </authorList>
    </citation>
    <scope>NUCLEOTIDE SEQUENCE [LARGE SCALE GENOMIC DNA]</scope>
    <source>
        <strain evidence="3">JCM 14900</strain>
    </source>
</reference>
<evidence type="ECO:0000256" key="1">
    <source>
        <dbReference type="SAM" id="Phobius"/>
    </source>
</evidence>
<accession>A0ABP5AYF3</accession>
<protein>
    <submittedName>
        <fullName evidence="2">Uncharacterized protein</fullName>
    </submittedName>
</protein>
<evidence type="ECO:0000313" key="2">
    <source>
        <dbReference type="EMBL" id="GAA1923468.1"/>
    </source>
</evidence>
<dbReference type="EMBL" id="BAAAOF010000002">
    <property type="protein sequence ID" value="GAA1923468.1"/>
    <property type="molecule type" value="Genomic_DNA"/>
</dbReference>
<keyword evidence="3" id="KW-1185">Reference proteome</keyword>
<name>A0ABP5AYF3_9MICO</name>
<proteinExistence type="predicted"/>
<evidence type="ECO:0000313" key="3">
    <source>
        <dbReference type="Proteomes" id="UP001501343"/>
    </source>
</evidence>
<dbReference type="Proteomes" id="UP001501343">
    <property type="component" value="Unassembled WGS sequence"/>
</dbReference>
<dbReference type="RefSeq" id="WP_248146811.1">
    <property type="nucleotide sequence ID" value="NZ_BAAAOF010000002.1"/>
</dbReference>
<keyword evidence="1" id="KW-1133">Transmembrane helix</keyword>
<feature type="transmembrane region" description="Helical" evidence="1">
    <location>
        <begin position="42"/>
        <end position="62"/>
    </location>
</feature>
<organism evidence="2 3">
    <name type="scientific">Microbacterium aoyamense</name>
    <dbReference type="NCBI Taxonomy" id="344166"/>
    <lineage>
        <taxon>Bacteria</taxon>
        <taxon>Bacillati</taxon>
        <taxon>Actinomycetota</taxon>
        <taxon>Actinomycetes</taxon>
        <taxon>Micrococcales</taxon>
        <taxon>Microbacteriaceae</taxon>
        <taxon>Microbacterium</taxon>
    </lineage>
</organism>
<keyword evidence="1" id="KW-0472">Membrane</keyword>
<sequence>MPDHRDTVLIEQAKIERMRLGAALLYGRIAERRTVNDHMKRLVGSIIVAAIACAATVGVSFVTQLLSAQADSAPSIVVELEESL</sequence>
<gene>
    <name evidence="2" type="ORF">GCM10009775_14800</name>
</gene>
<keyword evidence="1" id="KW-0812">Transmembrane</keyword>